<comment type="caution">
    <text evidence="2">The sequence shown here is derived from an EMBL/GenBank/DDBJ whole genome shotgun (WGS) entry which is preliminary data.</text>
</comment>
<evidence type="ECO:0000256" key="1">
    <source>
        <dbReference type="SAM" id="MobiDB-lite"/>
    </source>
</evidence>
<sequence length="150" mass="17368">MAPPRKRGRVEEASSSNPNGAKPNLTFIYNECFNKPGDPEAMEKFKEFQNYRICRERWVSTPFLTSANFNFRYLAQLRQWKFLPFLRLPGYYYHNLVLIFYSNARCILDEAKEEIVVVESYLTGKTFQIDPKVIANSLGLEDVGIADEGP</sequence>
<name>A0ABR2P991_9ROSI</name>
<accession>A0ABR2P991</accession>
<organism evidence="2 3">
    <name type="scientific">Hibiscus sabdariffa</name>
    <name type="common">roselle</name>
    <dbReference type="NCBI Taxonomy" id="183260"/>
    <lineage>
        <taxon>Eukaryota</taxon>
        <taxon>Viridiplantae</taxon>
        <taxon>Streptophyta</taxon>
        <taxon>Embryophyta</taxon>
        <taxon>Tracheophyta</taxon>
        <taxon>Spermatophyta</taxon>
        <taxon>Magnoliopsida</taxon>
        <taxon>eudicotyledons</taxon>
        <taxon>Gunneridae</taxon>
        <taxon>Pentapetalae</taxon>
        <taxon>rosids</taxon>
        <taxon>malvids</taxon>
        <taxon>Malvales</taxon>
        <taxon>Malvaceae</taxon>
        <taxon>Malvoideae</taxon>
        <taxon>Hibiscus</taxon>
    </lineage>
</organism>
<proteinExistence type="predicted"/>
<dbReference type="EMBL" id="JBBPBN010000072">
    <property type="protein sequence ID" value="KAK8985025.1"/>
    <property type="molecule type" value="Genomic_DNA"/>
</dbReference>
<evidence type="ECO:0000313" key="2">
    <source>
        <dbReference type="EMBL" id="KAK8985025.1"/>
    </source>
</evidence>
<dbReference type="Proteomes" id="UP001396334">
    <property type="component" value="Unassembled WGS sequence"/>
</dbReference>
<gene>
    <name evidence="2" type="ORF">V6N11_082644</name>
</gene>
<keyword evidence="3" id="KW-1185">Reference proteome</keyword>
<feature type="region of interest" description="Disordered" evidence="1">
    <location>
        <begin position="1"/>
        <end position="22"/>
    </location>
</feature>
<reference evidence="2 3" key="1">
    <citation type="journal article" date="2024" name="G3 (Bethesda)">
        <title>Genome assembly of Hibiscus sabdariffa L. provides insights into metabolisms of medicinal natural products.</title>
        <authorList>
            <person name="Kim T."/>
        </authorList>
    </citation>
    <scope>NUCLEOTIDE SEQUENCE [LARGE SCALE GENOMIC DNA]</scope>
    <source>
        <strain evidence="2">TK-2024</strain>
        <tissue evidence="2">Old leaves</tissue>
    </source>
</reference>
<evidence type="ECO:0000313" key="3">
    <source>
        <dbReference type="Proteomes" id="UP001396334"/>
    </source>
</evidence>
<protein>
    <submittedName>
        <fullName evidence="2">Uncharacterized protein</fullName>
    </submittedName>
</protein>